<organism evidence="2 3">
    <name type="scientific">Halobellus rarus</name>
    <dbReference type="NCBI Taxonomy" id="1126237"/>
    <lineage>
        <taxon>Archaea</taxon>
        <taxon>Methanobacteriati</taxon>
        <taxon>Methanobacteriota</taxon>
        <taxon>Stenosarchaea group</taxon>
        <taxon>Halobacteria</taxon>
        <taxon>Halobacteriales</taxon>
        <taxon>Haloferacaceae</taxon>
        <taxon>Halobellus</taxon>
    </lineage>
</organism>
<keyword evidence="1" id="KW-1133">Transmembrane helix</keyword>
<proteinExistence type="predicted"/>
<protein>
    <submittedName>
        <fullName evidence="2">Uncharacterized protein</fullName>
    </submittedName>
</protein>
<reference evidence="2 3" key="1">
    <citation type="journal article" date="2019" name="Int. J. Syst. Evol. Microbiol.">
        <title>The Global Catalogue of Microorganisms (GCM) 10K type strain sequencing project: providing services to taxonomists for standard genome sequencing and annotation.</title>
        <authorList>
            <consortium name="The Broad Institute Genomics Platform"/>
            <consortium name="The Broad Institute Genome Sequencing Center for Infectious Disease"/>
            <person name="Wu L."/>
            <person name="Ma J."/>
        </authorList>
    </citation>
    <scope>NUCLEOTIDE SEQUENCE [LARGE SCALE GENOMIC DNA]</scope>
    <source>
        <strain evidence="2 3">CGMCC 1.12121</strain>
    </source>
</reference>
<sequence>MSGQDVPLTTVITLLFGVVVVNLYIISLSFGLAAGIAFLTTDSVLPNIFTPIAGVLATFATVLIFVRTTIIRMIDDLTD</sequence>
<keyword evidence="3" id="KW-1185">Reference proteome</keyword>
<dbReference type="RefSeq" id="WP_390278771.1">
    <property type="nucleotide sequence ID" value="NZ_JBHUDK010000028.1"/>
</dbReference>
<dbReference type="Proteomes" id="UP001597085">
    <property type="component" value="Unassembled WGS sequence"/>
</dbReference>
<keyword evidence="1" id="KW-0812">Transmembrane</keyword>
<name>A0ABD6CT89_9EURY</name>
<feature type="transmembrane region" description="Helical" evidence="1">
    <location>
        <begin position="44"/>
        <end position="66"/>
    </location>
</feature>
<feature type="transmembrane region" description="Helical" evidence="1">
    <location>
        <begin position="12"/>
        <end position="38"/>
    </location>
</feature>
<evidence type="ECO:0000313" key="3">
    <source>
        <dbReference type="Proteomes" id="UP001597085"/>
    </source>
</evidence>
<accession>A0ABD6CT89</accession>
<evidence type="ECO:0000256" key="1">
    <source>
        <dbReference type="SAM" id="Phobius"/>
    </source>
</evidence>
<evidence type="ECO:0000313" key="2">
    <source>
        <dbReference type="EMBL" id="MFD1601015.1"/>
    </source>
</evidence>
<dbReference type="EMBL" id="JBHUDK010000028">
    <property type="protein sequence ID" value="MFD1601015.1"/>
    <property type="molecule type" value="Genomic_DNA"/>
</dbReference>
<comment type="caution">
    <text evidence="2">The sequence shown here is derived from an EMBL/GenBank/DDBJ whole genome shotgun (WGS) entry which is preliminary data.</text>
</comment>
<keyword evidence="1" id="KW-0472">Membrane</keyword>
<gene>
    <name evidence="2" type="ORF">ACFSBX_18945</name>
</gene>
<dbReference type="AlphaFoldDB" id="A0ABD6CT89"/>